<evidence type="ECO:0000313" key="2">
    <source>
        <dbReference type="Proteomes" id="UP001283361"/>
    </source>
</evidence>
<proteinExistence type="predicted"/>
<dbReference type="Proteomes" id="UP001283361">
    <property type="component" value="Unassembled WGS sequence"/>
</dbReference>
<name>A0AAE1CX29_9GAST</name>
<dbReference type="AlphaFoldDB" id="A0AAE1CX29"/>
<organism evidence="1 2">
    <name type="scientific">Elysia crispata</name>
    <name type="common">lettuce slug</name>
    <dbReference type="NCBI Taxonomy" id="231223"/>
    <lineage>
        <taxon>Eukaryota</taxon>
        <taxon>Metazoa</taxon>
        <taxon>Spiralia</taxon>
        <taxon>Lophotrochozoa</taxon>
        <taxon>Mollusca</taxon>
        <taxon>Gastropoda</taxon>
        <taxon>Heterobranchia</taxon>
        <taxon>Euthyneura</taxon>
        <taxon>Panpulmonata</taxon>
        <taxon>Sacoglossa</taxon>
        <taxon>Placobranchoidea</taxon>
        <taxon>Plakobranchidae</taxon>
        <taxon>Elysia</taxon>
    </lineage>
</organism>
<protein>
    <submittedName>
        <fullName evidence="1">Uncharacterized protein</fullName>
    </submittedName>
</protein>
<sequence>MRLCGSGACESLGSTSYKECRGFVCSTPRTRKQNNTSGQGTMNGVLLVVSLALMVNLGLGAAPCDARGRSCVSSSAECINGKCVCKAPNIWGDGAFNCYRKNTVAAQVFNDPMLTNFNNESLPFPYPCRYLLTHFVNELKDDDRNVIGSCEIMVHSFNAKYRGKFFLHGFDVALAIKYDSGKKVKLSSRHYGVAKYGRYVFKNRGTEGKFWQNGPWQRDDINYEDPATGVKVEVYQDPDNNQLVYEAKRCGYRATFVPYDIKDRRAQVSLPGMSFAVNCAHHPKWMSLDEVMALAPWWQKGSLFADNKIPGLTVEQSIFVRAFTNGYVQNMPMKDKGKCAATQKAFGKCTRPELRKAMKNCYWMLKQPRFIYCMDKSKSARKILQLFSTCVKVWCANGSCGKAQDMIIKAGCDTVRDITELPAFMSGDMCPTD</sequence>
<reference evidence="1" key="1">
    <citation type="journal article" date="2023" name="G3 (Bethesda)">
        <title>A reference genome for the long-term kleptoplast-retaining sea slug Elysia crispata morphotype clarki.</title>
        <authorList>
            <person name="Eastman K.E."/>
            <person name="Pendleton A.L."/>
            <person name="Shaikh M.A."/>
            <person name="Suttiyut T."/>
            <person name="Ogas R."/>
            <person name="Tomko P."/>
            <person name="Gavelis G."/>
            <person name="Widhalm J.R."/>
            <person name="Wisecaver J.H."/>
        </authorList>
    </citation>
    <scope>NUCLEOTIDE SEQUENCE</scope>
    <source>
        <strain evidence="1">ECLA1</strain>
    </source>
</reference>
<evidence type="ECO:0000313" key="1">
    <source>
        <dbReference type="EMBL" id="KAK3742192.1"/>
    </source>
</evidence>
<gene>
    <name evidence="1" type="ORF">RRG08_056550</name>
</gene>
<comment type="caution">
    <text evidence="1">The sequence shown here is derived from an EMBL/GenBank/DDBJ whole genome shotgun (WGS) entry which is preliminary data.</text>
</comment>
<accession>A0AAE1CX29</accession>
<keyword evidence="2" id="KW-1185">Reference proteome</keyword>
<dbReference type="EMBL" id="JAWDGP010006371">
    <property type="protein sequence ID" value="KAK3742192.1"/>
    <property type="molecule type" value="Genomic_DNA"/>
</dbReference>